<evidence type="ECO:0000256" key="6">
    <source>
        <dbReference type="SAM" id="MobiDB-lite"/>
    </source>
</evidence>
<keyword evidence="11" id="KW-1185">Reference proteome</keyword>
<accession>A0AAE2ZLQ5</accession>
<dbReference type="Pfam" id="PF03772">
    <property type="entry name" value="Competence"/>
    <property type="match status" value="1"/>
</dbReference>
<feature type="region of interest" description="Disordered" evidence="6">
    <location>
        <begin position="1"/>
        <end position="36"/>
    </location>
</feature>
<dbReference type="Proteomes" id="UP001196509">
    <property type="component" value="Unassembled WGS sequence"/>
</dbReference>
<feature type="compositionally biased region" description="Low complexity" evidence="6">
    <location>
        <begin position="12"/>
        <end position="25"/>
    </location>
</feature>
<feature type="transmembrane region" description="Helical" evidence="7">
    <location>
        <begin position="311"/>
        <end position="331"/>
    </location>
</feature>
<feature type="domain" description="ComEC/Rec2-related protein" evidence="8">
    <location>
        <begin position="288"/>
        <end position="573"/>
    </location>
</feature>
<dbReference type="PANTHER" id="PTHR30619:SF1">
    <property type="entry name" value="RECOMBINATION PROTEIN 2"/>
    <property type="match status" value="1"/>
</dbReference>
<dbReference type="GO" id="GO:0005886">
    <property type="term" value="C:plasma membrane"/>
    <property type="evidence" value="ECO:0007669"/>
    <property type="project" value="UniProtKB-SubCell"/>
</dbReference>
<protein>
    <submittedName>
        <fullName evidence="10">ComEC family competence protein</fullName>
    </submittedName>
</protein>
<feature type="transmembrane region" description="Helical" evidence="7">
    <location>
        <begin position="113"/>
        <end position="132"/>
    </location>
</feature>
<organism evidence="10 11">
    <name type="scientific">Flavimaribacter sediminis</name>
    <dbReference type="NCBI Taxonomy" id="2865987"/>
    <lineage>
        <taxon>Bacteria</taxon>
        <taxon>Pseudomonadati</taxon>
        <taxon>Pseudomonadota</taxon>
        <taxon>Alphaproteobacteria</taxon>
        <taxon>Hyphomicrobiales</taxon>
        <taxon>Rhizobiaceae</taxon>
        <taxon>Flavimaribacter</taxon>
    </lineage>
</organism>
<feature type="transmembrane region" description="Helical" evidence="7">
    <location>
        <begin position="420"/>
        <end position="436"/>
    </location>
</feature>
<keyword evidence="5 7" id="KW-0472">Membrane</keyword>
<feature type="transmembrane region" description="Helical" evidence="7">
    <location>
        <begin position="67"/>
        <end position="84"/>
    </location>
</feature>
<dbReference type="NCBIfam" id="TIGR00360">
    <property type="entry name" value="ComEC_N-term"/>
    <property type="match status" value="1"/>
</dbReference>
<dbReference type="AlphaFoldDB" id="A0AAE2ZLQ5"/>
<feature type="transmembrane region" description="Helical" evidence="7">
    <location>
        <begin position="351"/>
        <end position="370"/>
    </location>
</feature>
<sequence>MASNQIEDIQDSAASASKTDSSAISETTKPSTKSNRFTLRDHGEALRSISMRISQAWEQEVSYGHHFLWFPVAMAFGAAVWFGFARAPSAIAIFLFFLASWLAHTALGNRPFYRYVVFLLAGLATGMTAAQVETMRRSTTILDSEITTRLEGVVLARDVDYRNYWRYTIRLARTSDPVIGRPPETIRLLARADHKPVEIGDAIKGLARMGPPSGPALPGGYDFGFDAYFKGIGAYGYFYGKPLKGDKRTNDYTGAQPVSIMLSRLRETIASRIRAALPADTGALASALAVADRRSISEQTVDALRASGLAHILAISGLHMALVAGTVLLLVRSALSFSPYFVHTRSTRKIAALFALAAATAYLLISGGAVSTQRAWLMFVIFLIAVLTDRMALTLRNVALAAIIIILIQPSAVIGPGFQMSFAATIALISAYSVWSRRSRNNDQASFLSMNRTLEVALQFFLGIAFTSLVAGVSTGLFAVEHFQRIAPYGLLANLAAMPVVTFVVMPFGLVSLIAMPLHLEYWPLQIMGAGLDAVVAIAMQTERLGGDAITGRIASQPFLVALVGFLIHVLMRSWLRFFGAALFIVGIFWGLGAVPGELPEAIISEDGALVGLFYDNGVATNKARPSAFVVDQWKDALDLNFIVKPFIHASDDVPTSTPDKRKRFHTLFQNTDLNKEILFRCAKGAWCAGRTRNGLKIATIEDLSYLGAACDEADIVVAAAHIRMPRCYSGAELLTGRSLRRSGALEIYFLGGDITSVGAINSKFRQWTRHRFYDWRTKSFQQVR</sequence>
<feature type="compositionally biased region" description="Polar residues" evidence="6">
    <location>
        <begin position="26"/>
        <end position="36"/>
    </location>
</feature>
<comment type="subcellular location">
    <subcellularLocation>
        <location evidence="1">Cell membrane</location>
        <topology evidence="1">Multi-pass membrane protein</topology>
    </subcellularLocation>
</comment>
<keyword evidence="3 7" id="KW-0812">Transmembrane</keyword>
<dbReference type="InterPro" id="IPR025405">
    <property type="entry name" value="DUF4131"/>
</dbReference>
<comment type="caution">
    <text evidence="10">The sequence shown here is derived from an EMBL/GenBank/DDBJ whole genome shotgun (WGS) entry which is preliminary data.</text>
</comment>
<dbReference type="RefSeq" id="WP_220227628.1">
    <property type="nucleotide sequence ID" value="NZ_JAICBX010000001.1"/>
</dbReference>
<feature type="domain" description="DUF4131" evidence="9">
    <location>
        <begin position="89"/>
        <end position="241"/>
    </location>
</feature>
<dbReference type="InterPro" id="IPR004477">
    <property type="entry name" value="ComEC_N"/>
</dbReference>
<feature type="transmembrane region" description="Helical" evidence="7">
    <location>
        <begin position="578"/>
        <end position="595"/>
    </location>
</feature>
<feature type="transmembrane region" description="Helical" evidence="7">
    <location>
        <begin position="492"/>
        <end position="516"/>
    </location>
</feature>
<feature type="transmembrane region" description="Helical" evidence="7">
    <location>
        <begin position="522"/>
        <end position="542"/>
    </location>
</feature>
<reference evidence="10" key="1">
    <citation type="submission" date="2021-08" db="EMBL/GenBank/DDBJ databases">
        <title>Hoeflea bacterium WL0058 sp. nov., isolated from the sediment.</title>
        <authorList>
            <person name="Wang L."/>
            <person name="Zhang D."/>
        </authorList>
    </citation>
    <scope>NUCLEOTIDE SEQUENCE</scope>
    <source>
        <strain evidence="10">WL0058</strain>
    </source>
</reference>
<dbReference type="Pfam" id="PF13567">
    <property type="entry name" value="DUF4131"/>
    <property type="match status" value="1"/>
</dbReference>
<evidence type="ECO:0000256" key="7">
    <source>
        <dbReference type="SAM" id="Phobius"/>
    </source>
</evidence>
<evidence type="ECO:0000259" key="9">
    <source>
        <dbReference type="Pfam" id="PF13567"/>
    </source>
</evidence>
<name>A0AAE2ZLQ5_9HYPH</name>
<evidence type="ECO:0000256" key="4">
    <source>
        <dbReference type="ARBA" id="ARBA00022989"/>
    </source>
</evidence>
<evidence type="ECO:0000256" key="2">
    <source>
        <dbReference type="ARBA" id="ARBA00022475"/>
    </source>
</evidence>
<evidence type="ECO:0000256" key="1">
    <source>
        <dbReference type="ARBA" id="ARBA00004651"/>
    </source>
</evidence>
<dbReference type="EMBL" id="JAICBX010000001">
    <property type="protein sequence ID" value="MBW8636990.1"/>
    <property type="molecule type" value="Genomic_DNA"/>
</dbReference>
<evidence type="ECO:0000259" key="8">
    <source>
        <dbReference type="Pfam" id="PF03772"/>
    </source>
</evidence>
<keyword evidence="2" id="KW-1003">Cell membrane</keyword>
<feature type="transmembrane region" description="Helical" evidence="7">
    <location>
        <begin position="456"/>
        <end position="480"/>
    </location>
</feature>
<keyword evidence="4 7" id="KW-1133">Transmembrane helix</keyword>
<evidence type="ECO:0000256" key="5">
    <source>
        <dbReference type="ARBA" id="ARBA00023136"/>
    </source>
</evidence>
<dbReference type="PANTHER" id="PTHR30619">
    <property type="entry name" value="DNA INTERNALIZATION/COMPETENCE PROTEIN COMEC/REC2"/>
    <property type="match status" value="1"/>
</dbReference>
<feature type="transmembrane region" description="Helical" evidence="7">
    <location>
        <begin position="91"/>
        <end position="107"/>
    </location>
</feature>
<evidence type="ECO:0000313" key="10">
    <source>
        <dbReference type="EMBL" id="MBW8636990.1"/>
    </source>
</evidence>
<evidence type="ECO:0000313" key="11">
    <source>
        <dbReference type="Proteomes" id="UP001196509"/>
    </source>
</evidence>
<feature type="transmembrane region" description="Helical" evidence="7">
    <location>
        <begin position="554"/>
        <end position="572"/>
    </location>
</feature>
<gene>
    <name evidence="10" type="ORF">K1W69_07300</name>
</gene>
<feature type="transmembrane region" description="Helical" evidence="7">
    <location>
        <begin position="376"/>
        <end position="408"/>
    </location>
</feature>
<evidence type="ECO:0000256" key="3">
    <source>
        <dbReference type="ARBA" id="ARBA00022692"/>
    </source>
</evidence>
<dbReference type="InterPro" id="IPR052159">
    <property type="entry name" value="Competence_DNA_uptake"/>
</dbReference>
<proteinExistence type="predicted"/>